<name>E4YBY9_OIKDI</name>
<evidence type="ECO:0000313" key="10">
    <source>
        <dbReference type="EMBL" id="CBY33076.1"/>
    </source>
</evidence>
<evidence type="ECO:0000256" key="8">
    <source>
        <dbReference type="ARBA" id="ARBA00023136"/>
    </source>
</evidence>
<evidence type="ECO:0000256" key="3">
    <source>
        <dbReference type="ARBA" id="ARBA00022679"/>
    </source>
</evidence>
<evidence type="ECO:0000256" key="5">
    <source>
        <dbReference type="ARBA" id="ARBA00022968"/>
    </source>
</evidence>
<sequence>MLLAYFASIVDKYDWFIRVDDDLHMQFDHLIQFISKIDPDEPHYIGGTGFGRNADDYIPHGTAFCMGGSGVLFSHALVTKLRPYLTTCIKNLMTEHEDVEVGRCIWTHLNLDCTKSYETNALLHQNWKKNVAKGEIGYKNDIDAEADLDEAVLHSSITLHAIKNPVSQIRVRMRILRYRAKTIYNKSLELRKQIRDMKMSSQLQSNFDRTSLNDCTWTFAHNIQTRYTVTDFSTGPIPHFTVHQPWRGMLENIHHEYKHLILSHYLYQCVNSDRVAFIRFQSQHGHWQPKLFSREFSTFFFFHEKVRLPDLVQQQPREVTLIVPLFGRLDNFRRFVGVLAEILKTDRNVNLIVSLSGEKSERAEITDILRAGIGTEDMVEKSMVIFCDIPFRKANCLQNAIDQLSDDDLFFVYDVDLVIDASFIERIRNVAQSHVYFPVISSQYEIAKDKKSKISEEDGFWREWGVGPVAMTKHLYNQTAGYNLTISGWGNEDTELYESVIERKLPYLRAHDDGVFHPWHDKNCEGLSKETGQYRACMNVKKDHVMGMVDLAERYLDNESTLSFLEFNG</sequence>
<keyword evidence="5 9" id="KW-0735">Signal-anchor</keyword>
<dbReference type="Pfam" id="PF05679">
    <property type="entry name" value="CHGN"/>
    <property type="match status" value="2"/>
</dbReference>
<evidence type="ECO:0000256" key="4">
    <source>
        <dbReference type="ARBA" id="ARBA00022692"/>
    </source>
</evidence>
<evidence type="ECO:0000256" key="7">
    <source>
        <dbReference type="ARBA" id="ARBA00023034"/>
    </source>
</evidence>
<dbReference type="SUPFAM" id="SSF53448">
    <property type="entry name" value="Nucleotide-diphospho-sugar transferases"/>
    <property type="match status" value="2"/>
</dbReference>
<comment type="subcellular location">
    <subcellularLocation>
        <location evidence="1 9">Golgi apparatus</location>
        <location evidence="1 9">Golgi stack membrane</location>
        <topology evidence="1 9">Single-pass type II membrane protein</topology>
    </subcellularLocation>
</comment>
<protein>
    <recommendedName>
        <fullName evidence="9">Hexosyltransferase</fullName>
        <ecNumber evidence="9">2.4.1.-</ecNumber>
    </recommendedName>
</protein>
<organism evidence="10">
    <name type="scientific">Oikopleura dioica</name>
    <name type="common">Tunicate</name>
    <dbReference type="NCBI Taxonomy" id="34765"/>
    <lineage>
        <taxon>Eukaryota</taxon>
        <taxon>Metazoa</taxon>
        <taxon>Chordata</taxon>
        <taxon>Tunicata</taxon>
        <taxon>Appendicularia</taxon>
        <taxon>Copelata</taxon>
        <taxon>Oikopleuridae</taxon>
        <taxon>Oikopleura</taxon>
    </lineage>
</organism>
<dbReference type="Proteomes" id="UP000011014">
    <property type="component" value="Unassembled WGS sequence"/>
</dbReference>
<dbReference type="Gene3D" id="3.90.550.50">
    <property type="match status" value="1"/>
</dbReference>
<evidence type="ECO:0000256" key="2">
    <source>
        <dbReference type="ARBA" id="ARBA00009239"/>
    </source>
</evidence>
<dbReference type="PANTHER" id="PTHR12369:SF11">
    <property type="entry name" value="HEXOSYLTRANSFERASE"/>
    <property type="match status" value="1"/>
</dbReference>
<evidence type="ECO:0000256" key="1">
    <source>
        <dbReference type="ARBA" id="ARBA00004447"/>
    </source>
</evidence>
<keyword evidence="6" id="KW-1133">Transmembrane helix</keyword>
<dbReference type="InterPro" id="IPR029044">
    <property type="entry name" value="Nucleotide-diphossugar_trans"/>
</dbReference>
<keyword evidence="4" id="KW-0812">Transmembrane</keyword>
<keyword evidence="3 9" id="KW-0808">Transferase</keyword>
<dbReference type="AlphaFoldDB" id="E4YBY9"/>
<gene>
    <name evidence="10" type="ORF">GSOID_T00020947001</name>
</gene>
<dbReference type="Gene3D" id="3.90.550.10">
    <property type="entry name" value="Spore Coat Polysaccharide Biosynthesis Protein SpsA, Chain A"/>
    <property type="match status" value="1"/>
</dbReference>
<dbReference type="EMBL" id="FN654392">
    <property type="protein sequence ID" value="CBY33076.1"/>
    <property type="molecule type" value="Genomic_DNA"/>
</dbReference>
<dbReference type="InterPro" id="IPR051227">
    <property type="entry name" value="CS_glycosyltransferase"/>
</dbReference>
<dbReference type="PANTHER" id="PTHR12369">
    <property type="entry name" value="CHONDROITIN SYNTHASE"/>
    <property type="match status" value="1"/>
</dbReference>
<accession>E4YBY9</accession>
<dbReference type="InterPro" id="IPR008428">
    <property type="entry name" value="Chond_GalNAc"/>
</dbReference>
<proteinExistence type="inferred from homology"/>
<keyword evidence="7 9" id="KW-0333">Golgi apparatus</keyword>
<comment type="similarity">
    <text evidence="2 9">Belongs to the chondroitin N-acetylgalactosaminyltransferase family.</text>
</comment>
<evidence type="ECO:0000256" key="6">
    <source>
        <dbReference type="ARBA" id="ARBA00022989"/>
    </source>
</evidence>
<keyword evidence="8" id="KW-0472">Membrane</keyword>
<dbReference type="GO" id="GO:0032580">
    <property type="term" value="C:Golgi cisterna membrane"/>
    <property type="evidence" value="ECO:0007669"/>
    <property type="project" value="UniProtKB-SubCell"/>
</dbReference>
<dbReference type="EC" id="2.4.1.-" evidence="9"/>
<dbReference type="GO" id="GO:0047238">
    <property type="term" value="F:glucuronosyl-N-acetylgalactosaminyl-proteoglycan 4-beta-N-acetylgalactosaminyltransferase activity"/>
    <property type="evidence" value="ECO:0007669"/>
    <property type="project" value="TreeGrafter"/>
</dbReference>
<reference evidence="10" key="1">
    <citation type="journal article" date="2010" name="Science">
        <title>Plasticity of animal genome architecture unmasked by rapid evolution of a pelagic tunicate.</title>
        <authorList>
            <person name="Denoeud F."/>
            <person name="Henriet S."/>
            <person name="Mungpakdee S."/>
            <person name="Aury J.M."/>
            <person name="Da Silva C."/>
            <person name="Brinkmann H."/>
            <person name="Mikhaleva J."/>
            <person name="Olsen L.C."/>
            <person name="Jubin C."/>
            <person name="Canestro C."/>
            <person name="Bouquet J.M."/>
            <person name="Danks G."/>
            <person name="Poulain J."/>
            <person name="Campsteijn C."/>
            <person name="Adamski M."/>
            <person name="Cross I."/>
            <person name="Yadetie F."/>
            <person name="Muffato M."/>
            <person name="Louis A."/>
            <person name="Butcher S."/>
            <person name="Tsagkogeorga G."/>
            <person name="Konrad A."/>
            <person name="Singh S."/>
            <person name="Jensen M.F."/>
            <person name="Cong E.H."/>
            <person name="Eikeseth-Otteraa H."/>
            <person name="Noel B."/>
            <person name="Anthouard V."/>
            <person name="Porcel B.M."/>
            <person name="Kachouri-Lafond R."/>
            <person name="Nishino A."/>
            <person name="Ugolini M."/>
            <person name="Chourrout P."/>
            <person name="Nishida H."/>
            <person name="Aasland R."/>
            <person name="Huzurbazar S."/>
            <person name="Westhof E."/>
            <person name="Delsuc F."/>
            <person name="Lehrach H."/>
            <person name="Reinhardt R."/>
            <person name="Weissenbach J."/>
            <person name="Roy S.W."/>
            <person name="Artiguenave F."/>
            <person name="Postlethwait J.H."/>
            <person name="Manak J.R."/>
            <person name="Thompson E.M."/>
            <person name="Jaillon O."/>
            <person name="Du Pasquier L."/>
            <person name="Boudinot P."/>
            <person name="Liberles D.A."/>
            <person name="Volff J.N."/>
            <person name="Philippe H."/>
            <person name="Lenhard B."/>
            <person name="Roest Crollius H."/>
            <person name="Wincker P."/>
            <person name="Chourrout D."/>
        </authorList>
    </citation>
    <scope>NUCLEOTIDE SEQUENCE [LARGE SCALE GENOMIC DNA]</scope>
</reference>
<evidence type="ECO:0000256" key="9">
    <source>
        <dbReference type="RuleBase" id="RU364016"/>
    </source>
</evidence>